<evidence type="ECO:0000256" key="1">
    <source>
        <dbReference type="ARBA" id="ARBA00012513"/>
    </source>
</evidence>
<keyword evidence="6" id="KW-0067">ATP-binding</keyword>
<dbReference type="EMBL" id="VEPZ02000320">
    <property type="protein sequence ID" value="KAE8727026.1"/>
    <property type="molecule type" value="Genomic_DNA"/>
</dbReference>
<feature type="region of interest" description="Disordered" evidence="7">
    <location>
        <begin position="618"/>
        <end position="681"/>
    </location>
</feature>
<dbReference type="AlphaFoldDB" id="A0A6A3CE41"/>
<dbReference type="PROSITE" id="PS50011">
    <property type="entry name" value="PROTEIN_KINASE_DOM"/>
    <property type="match status" value="1"/>
</dbReference>
<dbReference type="GO" id="GO:0044773">
    <property type="term" value="P:mitotic DNA damage checkpoint signaling"/>
    <property type="evidence" value="ECO:0007669"/>
    <property type="project" value="TreeGrafter"/>
</dbReference>
<evidence type="ECO:0000313" key="9">
    <source>
        <dbReference type="EMBL" id="KAE8727026.1"/>
    </source>
</evidence>
<protein>
    <recommendedName>
        <fullName evidence="1">non-specific serine/threonine protein kinase</fullName>
        <ecNumber evidence="1">2.7.11.1</ecNumber>
    </recommendedName>
</protein>
<keyword evidence="4" id="KW-0547">Nucleotide-binding</keyword>
<dbReference type="Gene3D" id="3.30.200.20">
    <property type="entry name" value="Phosphorylase Kinase, domain 1"/>
    <property type="match status" value="1"/>
</dbReference>
<dbReference type="Gene3D" id="1.10.510.10">
    <property type="entry name" value="Transferase(Phosphotransferase) domain 1"/>
    <property type="match status" value="2"/>
</dbReference>
<evidence type="ECO:0000256" key="5">
    <source>
        <dbReference type="ARBA" id="ARBA00022777"/>
    </source>
</evidence>
<dbReference type="InterPro" id="IPR011009">
    <property type="entry name" value="Kinase-like_dom_sf"/>
</dbReference>
<dbReference type="PANTHER" id="PTHR44167">
    <property type="entry name" value="OVARIAN-SPECIFIC SERINE/THREONINE-PROTEIN KINASE LOK-RELATED"/>
    <property type="match status" value="1"/>
</dbReference>
<evidence type="ECO:0000259" key="8">
    <source>
        <dbReference type="PROSITE" id="PS50011"/>
    </source>
</evidence>
<dbReference type="SMART" id="SM00220">
    <property type="entry name" value="S_TKc"/>
    <property type="match status" value="1"/>
</dbReference>
<dbReference type="GO" id="GO:0004674">
    <property type="term" value="F:protein serine/threonine kinase activity"/>
    <property type="evidence" value="ECO:0007669"/>
    <property type="project" value="UniProtKB-KW"/>
</dbReference>
<dbReference type="FunFam" id="1.10.510.10:FF:001725">
    <property type="entry name" value="Kinase like protein"/>
    <property type="match status" value="1"/>
</dbReference>
<dbReference type="PANTHER" id="PTHR44167:SF23">
    <property type="entry name" value="CDC7 KINASE, ISOFORM A-RELATED"/>
    <property type="match status" value="1"/>
</dbReference>
<feature type="compositionally biased region" description="Basic residues" evidence="7">
    <location>
        <begin position="630"/>
        <end position="639"/>
    </location>
</feature>
<organism evidence="9 10">
    <name type="scientific">Hibiscus syriacus</name>
    <name type="common">Rose of Sharon</name>
    <dbReference type="NCBI Taxonomy" id="106335"/>
    <lineage>
        <taxon>Eukaryota</taxon>
        <taxon>Viridiplantae</taxon>
        <taxon>Streptophyta</taxon>
        <taxon>Embryophyta</taxon>
        <taxon>Tracheophyta</taxon>
        <taxon>Spermatophyta</taxon>
        <taxon>Magnoliopsida</taxon>
        <taxon>eudicotyledons</taxon>
        <taxon>Gunneridae</taxon>
        <taxon>Pentapetalae</taxon>
        <taxon>rosids</taxon>
        <taxon>malvids</taxon>
        <taxon>Malvales</taxon>
        <taxon>Malvaceae</taxon>
        <taxon>Malvoideae</taxon>
        <taxon>Hibiscus</taxon>
    </lineage>
</organism>
<sequence>MKTSNSDQLTESLSLSATESQKAWHVFSLLVFIGKPTPLPELASQCTLFAASPAIISSLCSIPNSPISIPDDKHIVAISSVGISFFAAYLARNFTVANAFSSLPIRFDGFPNIWLRKRNRVAANFADDEEERELVPSVKRIRNYCTKVRYHLTDDINRMSSPLVLVKNTQMSSCLLAESSAGQLSREVEGIENVESKVNVPDYMLGNASKKLVASESIVEPIILSGEPVYEIETEAVKLNVINSMEFAEKSNMSVVPGGNFRMDFTVTDFRIADVEVAMEDSKKEEKFDLTSRRQEVEDLSPSFNINLSHIQPEIDLNKMPSLGEECEIISTAASVMHSVTEEQLTEPSAKAKANQRHVVPPVLQTLNKPLGGINVVSTYKRRRHGVKDNFPSRTAHKSIQNQKHIDVKERRGNSTSISFQDQAKPKVLPDFELYIVEEEEGSGGYATVYRARRKNDGALVALKCPHANAHKNYVNNELKMLECLGGRNFIIRYEGCVRSENSDCFVLQYVEHDRPEVLKKEIDVFQLKWYAFCLFKALANLHRQGIIHRDVKPGNFLFSRKTNKGYLIDFNLAMVNKSKLGYALNSRNTVPPKAIHPTDSSKFLNMKSREGINIEATKGSRLTLEPKNTRKTTVQRKAPHNDLSSWNKINSQGADGSGITSAKDGSARTPSAERPREPLPCQGRKELISLAQEAMQTPKPGVSHVPAPRRRRVAASPAKMDRQVLHPTPMPLNSISLAISGVGLLKNKGKHFSGDGKHKKEGPCAGTKGFRAPEVLFRSQHQGPKIDVWSAGATLLYLMTGKCPFTGDPEQNIKDIAKLRGSEDLWEVAKLHNRESAFPEELYGKQSSTTVNLREWCETNTKRLDFLSEIPSSLYDFVDKCLTVNPRLRITSEDALKHEFLASIHENMRKKRAFKQGNQL</sequence>
<dbReference type="SUPFAM" id="SSF56112">
    <property type="entry name" value="Protein kinase-like (PK-like)"/>
    <property type="match status" value="1"/>
</dbReference>
<keyword evidence="2" id="KW-0723">Serine/threonine-protein kinase</keyword>
<evidence type="ECO:0000256" key="2">
    <source>
        <dbReference type="ARBA" id="ARBA00022527"/>
    </source>
</evidence>
<dbReference type="FunFam" id="1.10.510.10:FF:001893">
    <property type="entry name" value="Probable serine/threonine-protein kinase DDB_G0291918"/>
    <property type="match status" value="1"/>
</dbReference>
<name>A0A6A3CE41_HIBSY</name>
<feature type="compositionally biased region" description="Basic and acidic residues" evidence="7">
    <location>
        <begin position="672"/>
        <end position="681"/>
    </location>
</feature>
<dbReference type="InterPro" id="IPR000719">
    <property type="entry name" value="Prot_kinase_dom"/>
</dbReference>
<evidence type="ECO:0000256" key="6">
    <source>
        <dbReference type="ARBA" id="ARBA00022840"/>
    </source>
</evidence>
<dbReference type="GO" id="GO:0005634">
    <property type="term" value="C:nucleus"/>
    <property type="evidence" value="ECO:0007669"/>
    <property type="project" value="TreeGrafter"/>
</dbReference>
<dbReference type="Proteomes" id="UP000436088">
    <property type="component" value="Unassembled WGS sequence"/>
</dbReference>
<evidence type="ECO:0000256" key="7">
    <source>
        <dbReference type="SAM" id="MobiDB-lite"/>
    </source>
</evidence>
<accession>A0A6A3CE41</accession>
<evidence type="ECO:0000256" key="3">
    <source>
        <dbReference type="ARBA" id="ARBA00022679"/>
    </source>
</evidence>
<evidence type="ECO:0000313" key="10">
    <source>
        <dbReference type="Proteomes" id="UP000436088"/>
    </source>
</evidence>
<keyword evidence="10" id="KW-1185">Reference proteome</keyword>
<feature type="compositionally biased region" description="Polar residues" evidence="7">
    <location>
        <begin position="643"/>
        <end position="661"/>
    </location>
</feature>
<evidence type="ECO:0000256" key="4">
    <source>
        <dbReference type="ARBA" id="ARBA00022741"/>
    </source>
</evidence>
<keyword evidence="5 9" id="KW-0418">Kinase</keyword>
<feature type="domain" description="Protein kinase" evidence="8">
    <location>
        <begin position="435"/>
        <end position="902"/>
    </location>
</feature>
<keyword evidence="3" id="KW-0808">Transferase</keyword>
<dbReference type="PROSITE" id="PS00108">
    <property type="entry name" value="PROTEIN_KINASE_ST"/>
    <property type="match status" value="1"/>
</dbReference>
<proteinExistence type="predicted"/>
<dbReference type="EC" id="2.7.11.1" evidence="1"/>
<reference evidence="9" key="1">
    <citation type="submission" date="2019-09" db="EMBL/GenBank/DDBJ databases">
        <title>Draft genome information of white flower Hibiscus syriacus.</title>
        <authorList>
            <person name="Kim Y.-M."/>
        </authorList>
    </citation>
    <scope>NUCLEOTIDE SEQUENCE [LARGE SCALE GENOMIC DNA]</scope>
    <source>
        <strain evidence="9">YM2019G1</strain>
    </source>
</reference>
<comment type="caution">
    <text evidence="9">The sequence shown here is derived from an EMBL/GenBank/DDBJ whole genome shotgun (WGS) entry which is preliminary data.</text>
</comment>
<dbReference type="InterPro" id="IPR008271">
    <property type="entry name" value="Ser/Thr_kinase_AS"/>
</dbReference>
<gene>
    <name evidence="9" type="ORF">F3Y22_tig00005929pilonHSYRG00059</name>
</gene>
<dbReference type="Pfam" id="PF00069">
    <property type="entry name" value="Pkinase"/>
    <property type="match status" value="2"/>
</dbReference>
<dbReference type="GO" id="GO:0005524">
    <property type="term" value="F:ATP binding"/>
    <property type="evidence" value="ECO:0007669"/>
    <property type="project" value="UniProtKB-KW"/>
</dbReference>